<dbReference type="PANTHER" id="PTHR37532:SF1">
    <property type="entry name" value="PROTEIN ISCX"/>
    <property type="match status" value="1"/>
</dbReference>
<evidence type="ECO:0000313" key="1">
    <source>
        <dbReference type="EMBL" id="BCV45723.1"/>
    </source>
</evidence>
<dbReference type="GO" id="GO:0005829">
    <property type="term" value="C:cytosol"/>
    <property type="evidence" value="ECO:0007669"/>
    <property type="project" value="TreeGrafter"/>
</dbReference>
<dbReference type="InterPro" id="IPR007479">
    <property type="entry name" value="ISC_FeS_clus_asmbl_IscsX"/>
</dbReference>
<dbReference type="AlphaFoldDB" id="A0A380BG99"/>
<dbReference type="PIRSF" id="PIRSF039003">
    <property type="entry name" value="IscX"/>
    <property type="match status" value="1"/>
</dbReference>
<dbReference type="NCBIfam" id="TIGR03412">
    <property type="entry name" value="iscX_yfhJ"/>
    <property type="match status" value="1"/>
</dbReference>
<evidence type="ECO:0000313" key="3">
    <source>
        <dbReference type="Proteomes" id="UP000254069"/>
    </source>
</evidence>
<dbReference type="KEGG" id="salg:BS332_21185"/>
<dbReference type="RefSeq" id="WP_025011496.1">
    <property type="nucleotide sequence ID" value="NZ_AP024609.1"/>
</dbReference>
<evidence type="ECO:0000313" key="2">
    <source>
        <dbReference type="EMBL" id="SUJ00978.1"/>
    </source>
</evidence>
<dbReference type="Proteomes" id="UP000254069">
    <property type="component" value="Unassembled WGS sequence"/>
</dbReference>
<accession>A0A380BG99</accession>
<reference evidence="2 3" key="1">
    <citation type="submission" date="2018-06" db="EMBL/GenBank/DDBJ databases">
        <authorList>
            <consortium name="Pathogen Informatics"/>
            <person name="Doyle S."/>
        </authorList>
    </citation>
    <scope>NUCLEOTIDE SEQUENCE [LARGE SCALE GENOMIC DNA]</scope>
    <source>
        <strain evidence="2 3">NCTC10738</strain>
    </source>
</reference>
<dbReference type="Proteomes" id="UP000825078">
    <property type="component" value="Chromosome"/>
</dbReference>
<sequence>MGLKWIDSLDLALELLEAHPDVDPEQLHFPELYEWILALEAFDDDPKRCSEKILEAVQQCWIEEK</sequence>
<dbReference type="Pfam" id="PF04384">
    <property type="entry name" value="Fe-S_assembly"/>
    <property type="match status" value="1"/>
</dbReference>
<dbReference type="SUPFAM" id="SSF140319">
    <property type="entry name" value="IscX-like"/>
    <property type="match status" value="1"/>
</dbReference>
<dbReference type="EMBL" id="AP024613">
    <property type="protein sequence ID" value="BCV45723.1"/>
    <property type="molecule type" value="Genomic_DNA"/>
</dbReference>
<dbReference type="Gene3D" id="1.10.10.600">
    <property type="entry name" value="IscX-like"/>
    <property type="match status" value="1"/>
</dbReference>
<organism evidence="2 3">
    <name type="scientific">Shewanella algae</name>
    <dbReference type="NCBI Taxonomy" id="38313"/>
    <lineage>
        <taxon>Bacteria</taxon>
        <taxon>Pseudomonadati</taxon>
        <taxon>Pseudomonadota</taxon>
        <taxon>Gammaproteobacteria</taxon>
        <taxon>Alteromonadales</taxon>
        <taxon>Shewanellaceae</taxon>
        <taxon>Shewanella</taxon>
    </lineage>
</organism>
<dbReference type="GeneID" id="93809860"/>
<keyword evidence="3" id="KW-1185">Reference proteome</keyword>
<dbReference type="PANTHER" id="PTHR37532">
    <property type="entry name" value="PROTEIN ISCX"/>
    <property type="match status" value="1"/>
</dbReference>
<name>A0A380BG99_9GAMM</name>
<dbReference type="InterPro" id="IPR036762">
    <property type="entry name" value="IscX-like_sf"/>
</dbReference>
<dbReference type="GO" id="GO:0016226">
    <property type="term" value="P:iron-sulfur cluster assembly"/>
    <property type="evidence" value="ECO:0007669"/>
    <property type="project" value="UniProtKB-UniRule"/>
</dbReference>
<reference evidence="1" key="2">
    <citation type="submission" date="2021-05" db="EMBL/GenBank/DDBJ databases">
        <title>Molecular characterization for Shewanella algae harboring chromosomal blaOXA-55-like strains isolated from clinical and environment sample.</title>
        <authorList>
            <person name="Ohama Y."/>
            <person name="Aoki K."/>
            <person name="Harada S."/>
            <person name="Moriya K."/>
            <person name="Ishii Y."/>
            <person name="Tateda K."/>
        </authorList>
    </citation>
    <scope>NUCLEOTIDE SEQUENCE</scope>
    <source>
        <strain evidence="1">TUM17379</strain>
    </source>
</reference>
<dbReference type="EMBL" id="UGYO01000002">
    <property type="protein sequence ID" value="SUJ00978.1"/>
    <property type="molecule type" value="Genomic_DNA"/>
</dbReference>
<gene>
    <name evidence="2" type="primary">iscX</name>
    <name evidence="2" type="ORF">NCTC10738_03262</name>
    <name evidence="1" type="ORF">TUM17379_27410</name>
</gene>
<proteinExistence type="predicted"/>
<protein>
    <submittedName>
        <fullName evidence="1">Fe-S assembly protein IscX</fullName>
    </submittedName>
    <submittedName>
        <fullName evidence="2">FeS assembly protein IscX</fullName>
    </submittedName>
</protein>
<dbReference type="GO" id="GO:0008198">
    <property type="term" value="F:ferrous iron binding"/>
    <property type="evidence" value="ECO:0007669"/>
    <property type="project" value="TreeGrafter"/>
</dbReference>